<dbReference type="Gene3D" id="3.60.15.10">
    <property type="entry name" value="Ribonuclease Z/Hydroxyacylglutathione hydrolase-like"/>
    <property type="match status" value="1"/>
</dbReference>
<name>A0ABT9CXW7_9PSED</name>
<dbReference type="RefSeq" id="WP_304576093.1">
    <property type="nucleotide sequence ID" value="NZ_JAUQOO010000036.1"/>
</dbReference>
<dbReference type="InterPro" id="IPR036866">
    <property type="entry name" value="RibonucZ/Hydroxyglut_hydro"/>
</dbReference>
<evidence type="ECO:0000313" key="2">
    <source>
        <dbReference type="Proteomes" id="UP001223016"/>
    </source>
</evidence>
<dbReference type="EMBL" id="JAUQOO010000036">
    <property type="protein sequence ID" value="MDO7930331.1"/>
    <property type="molecule type" value="Genomic_DNA"/>
</dbReference>
<dbReference type="Proteomes" id="UP001223016">
    <property type="component" value="Unassembled WGS sequence"/>
</dbReference>
<evidence type="ECO:0000313" key="1">
    <source>
        <dbReference type="EMBL" id="MDO7930331.1"/>
    </source>
</evidence>
<protein>
    <submittedName>
        <fullName evidence="1">Metallohydrolase</fullName>
    </submittedName>
</protein>
<reference evidence="1 2" key="1">
    <citation type="submission" date="2023-07" db="EMBL/GenBank/DDBJ databases">
        <title>Identification of four novel Pseudomonas species associated with bacterial leaf spot of cucurbits.</title>
        <authorList>
            <person name="Fullem K.R."/>
        </authorList>
    </citation>
    <scope>NUCLEOTIDE SEQUENCE [LARGE SCALE GENOMIC DNA]</scope>
    <source>
        <strain evidence="1 2">KFB 138</strain>
    </source>
</reference>
<dbReference type="SUPFAM" id="SSF56281">
    <property type="entry name" value="Metallo-hydrolase/oxidoreductase"/>
    <property type="match status" value="1"/>
</dbReference>
<keyword evidence="2" id="KW-1185">Reference proteome</keyword>
<sequence>MTLVQLADTAATTLLIDMNIRVAADDPADSTPDVATELRKRLRFDQKKRPYVDALLLSHPDKDHISGLAKHFWLGSLDDYPDDNLQWHEKRIVIREMWSSPMVFRRRSKHHTLCLDAVAFNKEVHRRIGLWRTLRSAVEGDRIKIMGEDEKGKTDDLLPIVIKTGEKFTQINGEPSFLFSAHLLAPAPLQDDDTEEMLSKNHSSVILNIELQASIYSSKRVRFLTGGDAEVAIWKRLWEKYEDTPEVLEYDLLQAPHHCSWHSLSVDSWSTYGNDAELCLEARNALGQAREGATIVASSKKILDNDDNPPCIRAKREYLSILRPVDGIFHCTGDGKRPETIEFEITSTGVSKIVAGVAAGVGASAVASAAPRAGRT</sequence>
<proteinExistence type="predicted"/>
<gene>
    <name evidence="1" type="ORF">Q6A51_26535</name>
</gene>
<organism evidence="1 2">
    <name type="scientific">Pseudomonas serbiensis</name>
    <dbReference type="NCBI Taxonomy" id="3064350"/>
    <lineage>
        <taxon>Bacteria</taxon>
        <taxon>Pseudomonadati</taxon>
        <taxon>Pseudomonadota</taxon>
        <taxon>Gammaproteobacteria</taxon>
        <taxon>Pseudomonadales</taxon>
        <taxon>Pseudomonadaceae</taxon>
        <taxon>Pseudomonas</taxon>
    </lineage>
</organism>
<accession>A0ABT9CXW7</accession>
<comment type="caution">
    <text evidence="1">The sequence shown here is derived from an EMBL/GenBank/DDBJ whole genome shotgun (WGS) entry which is preliminary data.</text>
</comment>